<dbReference type="SUPFAM" id="SSF69318">
    <property type="entry name" value="Integrin alpha N-terminal domain"/>
    <property type="match status" value="1"/>
</dbReference>
<feature type="domain" description="T-cell immunomodulatory protein TIP C2" evidence="11">
    <location>
        <begin position="498"/>
        <end position="596"/>
    </location>
</feature>
<dbReference type="InterPro" id="IPR024761">
    <property type="entry name" value="TFIIIC_delta_N"/>
</dbReference>
<evidence type="ECO:0000313" key="12">
    <source>
        <dbReference type="EMBL" id="CAH0112766.1"/>
    </source>
</evidence>
<dbReference type="InterPro" id="IPR024881">
    <property type="entry name" value="Tip"/>
</dbReference>
<dbReference type="AlphaFoldDB" id="A0A8J2S8J3"/>
<dbReference type="Pfam" id="PF13517">
    <property type="entry name" value="FG-GAP_3"/>
    <property type="match status" value="2"/>
</dbReference>
<keyword evidence="5 8" id="KW-1133">Transmembrane helix</keyword>
<name>A0A8J2S8J3_9CRUS</name>
<keyword evidence="13" id="KW-1185">Reference proteome</keyword>
<evidence type="ECO:0000259" key="11">
    <source>
        <dbReference type="Pfam" id="PF23122"/>
    </source>
</evidence>
<feature type="domain" description="Transcription factor IIIC putative zinc-finger" evidence="10">
    <location>
        <begin position="1195"/>
        <end position="1249"/>
    </location>
</feature>
<evidence type="ECO:0000259" key="10">
    <source>
        <dbReference type="Pfam" id="PF12660"/>
    </source>
</evidence>
<keyword evidence="7" id="KW-0325">Glycoprotein</keyword>
<gene>
    <name evidence="12" type="ORF">DGAL_LOCUS16547</name>
</gene>
<keyword evidence="6 8" id="KW-0472">Membrane</keyword>
<evidence type="ECO:0000256" key="7">
    <source>
        <dbReference type="ARBA" id="ARBA00023180"/>
    </source>
</evidence>
<dbReference type="InterPro" id="IPR013517">
    <property type="entry name" value="FG-GAP"/>
</dbReference>
<comment type="caution">
    <text evidence="12">The sequence shown here is derived from an EMBL/GenBank/DDBJ whole genome shotgun (WGS) entry which is preliminary data.</text>
</comment>
<dbReference type="Pfam" id="PF23122">
    <property type="entry name" value="C2_ITFG1"/>
    <property type="match status" value="1"/>
</dbReference>
<evidence type="ECO:0000256" key="8">
    <source>
        <dbReference type="SAM" id="Phobius"/>
    </source>
</evidence>
<evidence type="ECO:0000259" key="9">
    <source>
        <dbReference type="Pfam" id="PF12657"/>
    </source>
</evidence>
<dbReference type="InterPro" id="IPR024764">
    <property type="entry name" value="TFIIIC_Znf"/>
</dbReference>
<dbReference type="GO" id="GO:0005886">
    <property type="term" value="C:plasma membrane"/>
    <property type="evidence" value="ECO:0007669"/>
    <property type="project" value="TreeGrafter"/>
</dbReference>
<protein>
    <submittedName>
        <fullName evidence="12">Uncharacterized protein</fullName>
    </submittedName>
</protein>
<dbReference type="Proteomes" id="UP000789390">
    <property type="component" value="Unassembled WGS sequence"/>
</dbReference>
<comment type="similarity">
    <text evidence="2">Belongs to the TIP family.</text>
</comment>
<dbReference type="Gene3D" id="2.130.10.130">
    <property type="entry name" value="Integrin alpha, N-terminal"/>
    <property type="match status" value="1"/>
</dbReference>
<dbReference type="PANTHER" id="PTHR13412">
    <property type="entry name" value="T-CELL IMMUNOMODULATORY PROTEIN HOMOLOG"/>
    <property type="match status" value="1"/>
</dbReference>
<evidence type="ECO:0000256" key="2">
    <source>
        <dbReference type="ARBA" id="ARBA00006496"/>
    </source>
</evidence>
<evidence type="ECO:0000256" key="6">
    <source>
        <dbReference type="ARBA" id="ARBA00023136"/>
    </source>
</evidence>
<proteinExistence type="inferred from homology"/>
<dbReference type="Pfam" id="PF12660">
    <property type="entry name" value="zf-TFIIIC"/>
    <property type="match status" value="1"/>
</dbReference>
<accession>A0A8J2S8J3</accession>
<evidence type="ECO:0000256" key="3">
    <source>
        <dbReference type="ARBA" id="ARBA00022692"/>
    </source>
</evidence>
<dbReference type="PANTHER" id="PTHR13412:SF0">
    <property type="entry name" value="T-CELL IMMUNOMODULATORY PROTEIN"/>
    <property type="match status" value="1"/>
</dbReference>
<dbReference type="InterPro" id="IPR057089">
    <property type="entry name" value="C2_TIP"/>
</dbReference>
<dbReference type="OrthoDB" id="6021743at2759"/>
<evidence type="ECO:0000256" key="5">
    <source>
        <dbReference type="ARBA" id="ARBA00022989"/>
    </source>
</evidence>
<organism evidence="12 13">
    <name type="scientific">Daphnia galeata</name>
    <dbReference type="NCBI Taxonomy" id="27404"/>
    <lineage>
        <taxon>Eukaryota</taxon>
        <taxon>Metazoa</taxon>
        <taxon>Ecdysozoa</taxon>
        <taxon>Arthropoda</taxon>
        <taxon>Crustacea</taxon>
        <taxon>Branchiopoda</taxon>
        <taxon>Diplostraca</taxon>
        <taxon>Cladocera</taxon>
        <taxon>Anomopoda</taxon>
        <taxon>Daphniidae</taxon>
        <taxon>Daphnia</taxon>
    </lineage>
</organism>
<dbReference type="EMBL" id="CAKKLH010000331">
    <property type="protein sequence ID" value="CAH0112766.1"/>
    <property type="molecule type" value="Genomic_DNA"/>
</dbReference>
<evidence type="ECO:0000256" key="4">
    <source>
        <dbReference type="ARBA" id="ARBA00022729"/>
    </source>
</evidence>
<sequence>MEYDIGNKAMEYVIGNKVSLQRVTVTPFAVSTSENNVIAAITLQGVHLFVSYFVRLSNTLPTIEMKRICPILFCFLIGSSLGLDFTDQVFDGKPLGLLAAFGDFNSDKLTDVFVIDNHQHSFGVLLAYTEPPFLRREHFDCNLGDEMIQGLVPGDFDGDGAMDVLVMSQLKAGFWSSASSREIFNIYIAWGELTKLECPIQEKPILQTKGHPLVLDYNGDMISDLFALDTNGTRQFWIFNTSRQVDRLVTMEAENPLRIPHSHAFVDLDGDMSTDLLLSGKHSFELWHFNGTNGLQLAQTIDLPVKGAVIGQSIIVDVNFDGKLDHLVPVCADSKCYNSSFYIFSDDQWKPVLCDLKDPTGKVWTFQPPDASQFYQEAMTARSGDFNLDGYPDLLVTLTHSDQVRAVLLENAGNEVTGARHFVPKWDLLTEWNTTSVMATMYDIQEKGVLDVLLVHRSPSGQLQMAAYKNTLDYDANFIKVVVLTGRCFSNCSHGRIPYGTNLPGPSISYRTTQPNGELQLACSAQLSQSAYSALQLPYTLFGLARSPNFLEALRVSLSYFPNPATREWTQIIPNSQMIIIPTLEASSRHWLNKLFVTPSRAIVLSAAALGGFGFFLAIVVTVLHARERRADKLEQMAEIVAAVNRKEAFKFDHRIITTPTEINEIQNHGNHRVALNRDIKIEEIHDVFMDRTLSATRTVDEPLSTAFRQVAWSPSGLLPFRKCLLATVTADHRVTLYRNGCWAWEEVEQVSSRWLQHIKDNEVLTSNPLVEPGHSLVFTLHKNRSYILGTMALAWSSLYTKDTTNYAWLVMLQRSGHIVIWKAQTPFTNISFSTYHDLHLADPSILKVHPGPAENQLLLFAGSHLGQVKCWTLSWDGENAPSCNLLGCIIPDADHIPVSAIEVWNSDGYLIVSVAKNNAVVFVSVKCDGNGLQCVDRKFFLIPGLQLSGMSKLAEGKIICITEDYLINEFDVTINTEGFITVLKGIPITVPFNPVMLCRGIATSWSGDSSTLFILESVKVAYDHLKCRQPSSLTIYVSGNLERVTNIIRSTVSMDKNLMALETYKALNASNWENIWEIDMENFHSEDDCYIQLLRWFALFKCNACFVERRYDKEFQDNLKMRADKAEFCLQLRHIEKMFKELVNQPDGKLSEAERLNVFLAYQFVISPVVTESDTNQFDQTLAEKIKTKFQINITPPKEECLVCQKPIPFEKRESGQCASGHRALRCRATLRTCFDDTLSCRWCGTHYHLDSGLECCILCGGSLDSRSIGL</sequence>
<evidence type="ECO:0000313" key="13">
    <source>
        <dbReference type="Proteomes" id="UP000789390"/>
    </source>
</evidence>
<evidence type="ECO:0000256" key="1">
    <source>
        <dbReference type="ARBA" id="ARBA00004479"/>
    </source>
</evidence>
<comment type="subcellular location">
    <subcellularLocation>
        <location evidence="1">Membrane</location>
        <topology evidence="1">Single-pass type I membrane protein</topology>
    </subcellularLocation>
</comment>
<dbReference type="InterPro" id="IPR036322">
    <property type="entry name" value="WD40_repeat_dom_sf"/>
</dbReference>
<reference evidence="12" key="1">
    <citation type="submission" date="2021-11" db="EMBL/GenBank/DDBJ databases">
        <authorList>
            <person name="Schell T."/>
        </authorList>
    </citation>
    <scope>NUCLEOTIDE SEQUENCE</scope>
    <source>
        <strain evidence="12">M5</strain>
    </source>
</reference>
<feature type="transmembrane region" description="Helical" evidence="8">
    <location>
        <begin position="602"/>
        <end position="624"/>
    </location>
</feature>
<dbReference type="InterPro" id="IPR028994">
    <property type="entry name" value="Integrin_alpha_N"/>
</dbReference>
<dbReference type="InterPro" id="IPR015943">
    <property type="entry name" value="WD40/YVTN_repeat-like_dom_sf"/>
</dbReference>
<dbReference type="Pfam" id="PF12657">
    <property type="entry name" value="TFIIIC_delta"/>
    <property type="match status" value="1"/>
</dbReference>
<feature type="domain" description="Transcription factor IIIC 90kDa subunit N-terminal" evidence="9">
    <location>
        <begin position="689"/>
        <end position="892"/>
    </location>
</feature>
<dbReference type="Gene3D" id="2.130.10.10">
    <property type="entry name" value="YVTN repeat-like/Quinoprotein amine dehydrogenase"/>
    <property type="match status" value="1"/>
</dbReference>
<keyword evidence="4" id="KW-0732">Signal</keyword>
<keyword evidence="3 8" id="KW-0812">Transmembrane</keyword>
<dbReference type="SUPFAM" id="SSF50978">
    <property type="entry name" value="WD40 repeat-like"/>
    <property type="match status" value="1"/>
</dbReference>